<dbReference type="FunCoup" id="A0A0J6WXN2">
    <property type="interactions" value="11"/>
</dbReference>
<protein>
    <submittedName>
        <fullName evidence="2">DeoR faimly transcriptional regulator</fullName>
    </submittedName>
</protein>
<dbReference type="STRING" id="39029.BSR42_04285"/>
<dbReference type="Pfam" id="PF03061">
    <property type="entry name" value="4HBT"/>
    <property type="match status" value="1"/>
</dbReference>
<accession>A0A0J6WXN2</accession>
<feature type="domain" description="Thioesterase" evidence="1">
    <location>
        <begin position="116"/>
        <end position="164"/>
    </location>
</feature>
<dbReference type="EMBL" id="LEKT01000011">
    <property type="protein sequence ID" value="KMO86988.1"/>
    <property type="molecule type" value="Genomic_DNA"/>
</dbReference>
<gene>
    <name evidence="2" type="ORF">AB840_04900</name>
</gene>
<evidence type="ECO:0000259" key="1">
    <source>
        <dbReference type="Pfam" id="PF03061"/>
    </source>
</evidence>
<comment type="caution">
    <text evidence="2">The sequence shown here is derived from an EMBL/GenBank/DDBJ whole genome shotgun (WGS) entry which is preliminary data.</text>
</comment>
<dbReference type="AlphaFoldDB" id="A0A0J6WXN2"/>
<evidence type="ECO:0000313" key="3">
    <source>
        <dbReference type="Proteomes" id="UP000036503"/>
    </source>
</evidence>
<sequence length="180" mass="20594">MVRIARDKRHTLLRKRIEENPFINDEELAEEFSVSVATVRLDRMALGIPEMRIRIKQKAEAAQPRLRNADLVGELVDCIIGKSAISIMTATEDMADEAHIVRSQCLYAQANSLTRAVLNLPVCITAVANIKYKQPVTIGDKLIAKAEVIRRRDQKYYVWVKIRKNAKEVFRAKFMIESLE</sequence>
<keyword evidence="3" id="KW-1185">Reference proteome</keyword>
<proteinExistence type="predicted"/>
<dbReference type="InParanoid" id="A0A0J6WXN2"/>
<dbReference type="PATRIC" id="fig|1122219.3.peg.322"/>
<organism evidence="2 3">
    <name type="scientific">Megasphaera cerevisiae DSM 20462</name>
    <dbReference type="NCBI Taxonomy" id="1122219"/>
    <lineage>
        <taxon>Bacteria</taxon>
        <taxon>Bacillati</taxon>
        <taxon>Bacillota</taxon>
        <taxon>Negativicutes</taxon>
        <taxon>Veillonellales</taxon>
        <taxon>Veillonellaceae</taxon>
        <taxon>Megasphaera</taxon>
    </lineage>
</organism>
<dbReference type="Proteomes" id="UP000036503">
    <property type="component" value="Unassembled WGS sequence"/>
</dbReference>
<dbReference type="InterPro" id="IPR006683">
    <property type="entry name" value="Thioestr_dom"/>
</dbReference>
<dbReference type="OrthoDB" id="1706183at2"/>
<dbReference type="SUPFAM" id="SSF46785">
    <property type="entry name" value="Winged helix' DNA-binding domain"/>
    <property type="match status" value="1"/>
</dbReference>
<dbReference type="InterPro" id="IPR036388">
    <property type="entry name" value="WH-like_DNA-bd_sf"/>
</dbReference>
<dbReference type="NCBIfam" id="NF003359">
    <property type="entry name" value="PRK04424.1"/>
    <property type="match status" value="1"/>
</dbReference>
<dbReference type="InterPro" id="IPR036390">
    <property type="entry name" value="WH_DNA-bd_sf"/>
</dbReference>
<name>A0A0J6WXN2_9FIRM</name>
<dbReference type="RefSeq" id="WP_048513724.1">
    <property type="nucleotide sequence ID" value="NZ_LEKT01000011.1"/>
</dbReference>
<dbReference type="SUPFAM" id="SSF54637">
    <property type="entry name" value="Thioesterase/thiol ester dehydrase-isomerase"/>
    <property type="match status" value="1"/>
</dbReference>
<dbReference type="CDD" id="cd03440">
    <property type="entry name" value="hot_dog"/>
    <property type="match status" value="1"/>
</dbReference>
<dbReference type="Gene3D" id="3.10.129.10">
    <property type="entry name" value="Hotdog Thioesterase"/>
    <property type="match status" value="1"/>
</dbReference>
<dbReference type="InterPro" id="IPR029069">
    <property type="entry name" value="HotDog_dom_sf"/>
</dbReference>
<dbReference type="Gene3D" id="1.10.10.10">
    <property type="entry name" value="Winged helix-like DNA-binding domain superfamily/Winged helix DNA-binding domain"/>
    <property type="match status" value="1"/>
</dbReference>
<evidence type="ECO:0000313" key="2">
    <source>
        <dbReference type="EMBL" id="KMO86988.1"/>
    </source>
</evidence>
<reference evidence="2 3" key="1">
    <citation type="submission" date="2015-06" db="EMBL/GenBank/DDBJ databases">
        <title>Draft genome sequence of beer spoilage bacterium Megasphaera cerevisiae type strain 20462.</title>
        <authorList>
            <person name="Kutumbaka K."/>
            <person name="Pasmowitz J."/>
            <person name="Mategko J."/>
            <person name="Reyes D."/>
            <person name="Friedrich A."/>
            <person name="Han S."/>
            <person name="Martens-Habbena W."/>
            <person name="Neal-McKinney J."/>
            <person name="Janagama H.K."/>
            <person name="Nadala C."/>
            <person name="Samadpour M."/>
        </authorList>
    </citation>
    <scope>NUCLEOTIDE SEQUENCE [LARGE SCALE GENOMIC DNA]</scope>
    <source>
        <strain evidence="2 3">DSM 20462</strain>
    </source>
</reference>